<feature type="transmembrane region" description="Helical" evidence="10">
    <location>
        <begin position="463"/>
        <end position="496"/>
    </location>
</feature>
<evidence type="ECO:0000313" key="11">
    <source>
        <dbReference type="EMBL" id="QIZ52590.1"/>
    </source>
</evidence>
<feature type="transmembrane region" description="Helical" evidence="10">
    <location>
        <begin position="382"/>
        <end position="403"/>
    </location>
</feature>
<gene>
    <name evidence="11" type="ORF">DWG24_18500</name>
</gene>
<feature type="transmembrane region" description="Helical" evidence="10">
    <location>
        <begin position="559"/>
        <end position="576"/>
    </location>
</feature>
<evidence type="ECO:0000256" key="10">
    <source>
        <dbReference type="SAM" id="Phobius"/>
    </source>
</evidence>
<name>A0AAE6Z3E1_9GAMM</name>
<feature type="transmembrane region" description="Helical" evidence="10">
    <location>
        <begin position="423"/>
        <end position="442"/>
    </location>
</feature>
<evidence type="ECO:0000256" key="8">
    <source>
        <dbReference type="ARBA" id="ARBA00023136"/>
    </source>
</evidence>
<dbReference type="GO" id="GO:0006031">
    <property type="term" value="P:chitin biosynthetic process"/>
    <property type="evidence" value="ECO:0007669"/>
    <property type="project" value="TreeGrafter"/>
</dbReference>
<dbReference type="AlphaFoldDB" id="A0AAE6Z3E1"/>
<dbReference type="EC" id="2.4.1.16" evidence="2"/>
<evidence type="ECO:0000256" key="7">
    <source>
        <dbReference type="ARBA" id="ARBA00022989"/>
    </source>
</evidence>
<dbReference type="InterPro" id="IPR029044">
    <property type="entry name" value="Nucleotide-diphossugar_trans"/>
</dbReference>
<keyword evidence="4" id="KW-0328">Glycosyltransferase</keyword>
<dbReference type="PANTHER" id="PTHR22914">
    <property type="entry name" value="CHITIN SYNTHASE"/>
    <property type="match status" value="1"/>
</dbReference>
<evidence type="ECO:0000313" key="12">
    <source>
        <dbReference type="Proteomes" id="UP000500801"/>
    </source>
</evidence>
<organism evidence="11 12">
    <name type="scientific">Dickeya zeae</name>
    <dbReference type="NCBI Taxonomy" id="204042"/>
    <lineage>
        <taxon>Bacteria</taxon>
        <taxon>Pseudomonadati</taxon>
        <taxon>Pseudomonadota</taxon>
        <taxon>Gammaproteobacteria</taxon>
        <taxon>Enterobacterales</taxon>
        <taxon>Pectobacteriaceae</taxon>
        <taxon>Dickeya</taxon>
    </lineage>
</organism>
<evidence type="ECO:0000256" key="4">
    <source>
        <dbReference type="ARBA" id="ARBA00022676"/>
    </source>
</evidence>
<evidence type="ECO:0000256" key="5">
    <source>
        <dbReference type="ARBA" id="ARBA00022679"/>
    </source>
</evidence>
<keyword evidence="6 10" id="KW-0812">Transmembrane</keyword>
<keyword evidence="3" id="KW-1003">Cell membrane</keyword>
<reference evidence="11 12" key="1">
    <citation type="submission" date="2018-11" db="EMBL/GenBank/DDBJ databases">
        <title>Complete genome sequence of Dickeya zeae strain CE1 infecting Canna edulis Ker-Gawl. in China.</title>
        <authorList>
            <person name="Zhang J."/>
            <person name="Lin B."/>
            <person name="Shen H."/>
            <person name="Jiang S."/>
            <person name="Pu X."/>
            <person name="Sun D."/>
        </authorList>
    </citation>
    <scope>NUCLEOTIDE SEQUENCE [LARGE SCALE GENOMIC DNA]</scope>
    <source>
        <strain evidence="11 12">CE1</strain>
    </source>
</reference>
<keyword evidence="8 10" id="KW-0472">Membrane</keyword>
<evidence type="ECO:0000256" key="1">
    <source>
        <dbReference type="ARBA" id="ARBA00004651"/>
    </source>
</evidence>
<keyword evidence="7 10" id="KW-1133">Transmembrane helix</keyword>
<dbReference type="GO" id="GO:0004100">
    <property type="term" value="F:chitin synthase activity"/>
    <property type="evidence" value="ECO:0007669"/>
    <property type="project" value="UniProtKB-EC"/>
</dbReference>
<keyword evidence="9" id="KW-0961">Cell wall biogenesis/degradation</keyword>
<evidence type="ECO:0000256" key="2">
    <source>
        <dbReference type="ARBA" id="ARBA00012543"/>
    </source>
</evidence>
<dbReference type="Proteomes" id="UP000500801">
    <property type="component" value="Chromosome"/>
</dbReference>
<evidence type="ECO:0000256" key="3">
    <source>
        <dbReference type="ARBA" id="ARBA00022475"/>
    </source>
</evidence>
<dbReference type="EMBL" id="CP033622">
    <property type="protein sequence ID" value="QIZ52590.1"/>
    <property type="molecule type" value="Genomic_DNA"/>
</dbReference>
<dbReference type="SUPFAM" id="SSF53448">
    <property type="entry name" value="Nucleotide-diphospho-sugar transferases"/>
    <property type="match status" value="1"/>
</dbReference>
<dbReference type="PANTHER" id="PTHR22914:SF9">
    <property type="entry name" value="CHITIN SYNTHASE 1"/>
    <property type="match status" value="1"/>
</dbReference>
<feature type="transmembrane region" description="Helical" evidence="10">
    <location>
        <begin position="508"/>
        <end position="529"/>
    </location>
</feature>
<dbReference type="GO" id="GO:0005886">
    <property type="term" value="C:plasma membrane"/>
    <property type="evidence" value="ECO:0007669"/>
    <property type="project" value="UniProtKB-SubCell"/>
</dbReference>
<comment type="subcellular location">
    <subcellularLocation>
        <location evidence="1">Cell membrane</location>
        <topology evidence="1">Multi-pass membrane protein</topology>
    </subcellularLocation>
</comment>
<dbReference type="RefSeq" id="WP_168363576.1">
    <property type="nucleotide sequence ID" value="NZ_CP033622.1"/>
</dbReference>
<evidence type="ECO:0000256" key="6">
    <source>
        <dbReference type="ARBA" id="ARBA00022692"/>
    </source>
</evidence>
<keyword evidence="5" id="KW-0808">Transferase</keyword>
<dbReference type="Pfam" id="PF01644">
    <property type="entry name" value="Chitin_synth_1"/>
    <property type="match status" value="1"/>
</dbReference>
<dbReference type="InterPro" id="IPR004835">
    <property type="entry name" value="Chitin_synth"/>
</dbReference>
<dbReference type="GO" id="GO:0071555">
    <property type="term" value="P:cell wall organization"/>
    <property type="evidence" value="ECO:0007669"/>
    <property type="project" value="UniProtKB-KW"/>
</dbReference>
<proteinExistence type="predicted"/>
<accession>A0AAE6Z3E1</accession>
<feature type="transmembrane region" description="Helical" evidence="10">
    <location>
        <begin position="582"/>
        <end position="608"/>
    </location>
</feature>
<sequence>MNNAMPLPHIKNPVLTHAKPDRVMHERVSEGDFIYDTSLPGTCDLLVCVTLYNEPPPALNDTLAALSRSHAVLRRHTSSYSDDHAPPSLMICLITDGDEALHPDTRRWLASFGFTLSETTNTGHSTHNRLHVQRSALTDPPPFGLVPVSSEPEGSCRYSPLLLAEKRDNRGKLDSHNWFFRHLCRVITPRYVLQIDSGSIPDHDCLYHLYPYLEQHHDCAALATHTTTAIPTDASLITNWQYADFIWEKVTDWPVSQCLGYMDVLPGQCSLMRYAALIAPGPQGSSPLTRYLRGLHPKGLREHNQFLAEDRVLGFELIKETPATTTYLPSARLETDACTTLKELMRQRRRWINSTLAARFSALLELPALWRKASLSYRRKCQITLAMLWHCTPLFTLLFSPTLLSLSAARSMPSLLATDSPDMAPHLWAGGVLLLWSSVMGLSRSCNINTATGLIFHQIAMTLMGLTTLLLTLSCMLIYPLAIIPLLILPLLLIALASPDSPNAGWRIALYYLPSLLFFPLYLTTYSLAQFSDISWGTKGLTHATPNNLSARWKRSRDHLLLGWLMANVLLTFTLLSAGEHIYLFFAAVLLSIILARYFIAAWCHYFFPRIIHHRYQRAHTRQIKW</sequence>
<protein>
    <recommendedName>
        <fullName evidence="2">chitin synthase</fullName>
        <ecNumber evidence="2">2.4.1.16</ecNumber>
    </recommendedName>
</protein>
<dbReference type="GO" id="GO:0030428">
    <property type="term" value="C:cell septum"/>
    <property type="evidence" value="ECO:0007669"/>
    <property type="project" value="TreeGrafter"/>
</dbReference>
<evidence type="ECO:0000256" key="9">
    <source>
        <dbReference type="ARBA" id="ARBA00023316"/>
    </source>
</evidence>